<dbReference type="PANTHER" id="PTHR10357">
    <property type="entry name" value="ALPHA-AMYLASE FAMILY MEMBER"/>
    <property type="match status" value="1"/>
</dbReference>
<dbReference type="SMART" id="SM00642">
    <property type="entry name" value="Aamy"/>
    <property type="match status" value="1"/>
</dbReference>
<dbReference type="RefSeq" id="WP_382409923.1">
    <property type="nucleotide sequence ID" value="NZ_JBHSGU010000009.1"/>
</dbReference>
<proteinExistence type="predicted"/>
<dbReference type="SUPFAM" id="SSF51011">
    <property type="entry name" value="Glycosyl hydrolase domain"/>
    <property type="match status" value="1"/>
</dbReference>
<sequence>MQSSHFSPRLLSRFVACTIALATISACSDTKQDATTENSAPAASYSKQTLSTQGKDELSLSASEQLKPYLERDITDEIFYFVMPDRFHNGKAENDMGDPNNAISYGGLDKTSKWAFHGGDMVGLEAKLDYLQNLGITSIWMTPILRNKAIQKDGFGHHGYWVVDFTEIDPHFGSNDELKSLIDAAHARNIKVFFDIITNHTADVIKFKECHNEDGKFKEDGQKGCEFISKADMAAGKTYTPFVPEKEQGVKVPEWLNDPKYYNNQGDSTWQGESVITGDFAGLDDINTSLPEVQTKMIEIFENLISEFKPDGFRIDTVKHVDIEFWQAFGPAITEHAKSIGIPNFHIFGEVYDGNPAGLSKYTTAGKLPSVLDFGFFFNVKDSILEGKDIGRIGALFDNDDYYRDEDSGPELLLNFLGNHDAGRVGHFLQKSFTQADDATLLRRSELAHALMYFSRGVPVVYYGDEQGFTGDGGDVDARENMDPSLVDVYNDNILIGTSKTTADDNFDTDHPLYQSLAELAQIRVANRVLRSGIHQMHMANDDTGILAFSRIDPSTREEYLVMFNLSETPRNVKMSVDSSAFSTVYRLGNVNEPKVAQGVLSAAMPRLSALVLKASEQVPTSNIAQVTIGDIYTDNERAFIPVEVATKTPHANTLLNVTYYGVDPDGSERMIASDNTSPYRAVVMPEVLSSIATIRVEVSNYDDELVSETMTLN</sequence>
<dbReference type="InterPro" id="IPR013780">
    <property type="entry name" value="Glyco_hydro_b"/>
</dbReference>
<evidence type="ECO:0000313" key="4">
    <source>
        <dbReference type="Proteomes" id="UP001595897"/>
    </source>
</evidence>
<feature type="signal peptide" evidence="1">
    <location>
        <begin position="1"/>
        <end position="28"/>
    </location>
</feature>
<protein>
    <submittedName>
        <fullName evidence="3">Alpha-amylase family glycosyl hydrolase</fullName>
    </submittedName>
</protein>
<dbReference type="Proteomes" id="UP001595897">
    <property type="component" value="Unassembled WGS sequence"/>
</dbReference>
<evidence type="ECO:0000259" key="2">
    <source>
        <dbReference type="SMART" id="SM00642"/>
    </source>
</evidence>
<dbReference type="Gene3D" id="3.20.20.80">
    <property type="entry name" value="Glycosidases"/>
    <property type="match status" value="1"/>
</dbReference>
<accession>A0ABV9LY23</accession>
<dbReference type="CDD" id="cd11339">
    <property type="entry name" value="AmyAc_bac_CMD_like_2"/>
    <property type="match status" value="1"/>
</dbReference>
<organism evidence="3 4">
    <name type="scientific">Glaciecola siphonariae</name>
    <dbReference type="NCBI Taxonomy" id="521012"/>
    <lineage>
        <taxon>Bacteria</taxon>
        <taxon>Pseudomonadati</taxon>
        <taxon>Pseudomonadota</taxon>
        <taxon>Gammaproteobacteria</taxon>
        <taxon>Alteromonadales</taxon>
        <taxon>Alteromonadaceae</taxon>
        <taxon>Glaciecola</taxon>
    </lineage>
</organism>
<evidence type="ECO:0000313" key="3">
    <source>
        <dbReference type="EMBL" id="MFC4701447.1"/>
    </source>
</evidence>
<feature type="chain" id="PRO_5047264419" evidence="1">
    <location>
        <begin position="29"/>
        <end position="714"/>
    </location>
</feature>
<gene>
    <name evidence="3" type="ORF">ACFO4O_14870</name>
</gene>
<keyword evidence="3" id="KW-0378">Hydrolase</keyword>
<dbReference type="GO" id="GO:0016787">
    <property type="term" value="F:hydrolase activity"/>
    <property type="evidence" value="ECO:0007669"/>
    <property type="project" value="UniProtKB-KW"/>
</dbReference>
<dbReference type="PANTHER" id="PTHR10357:SF209">
    <property type="entry name" value="PERIPLASMIC ALPHA-AMYLASE"/>
    <property type="match status" value="1"/>
</dbReference>
<keyword evidence="4" id="KW-1185">Reference proteome</keyword>
<dbReference type="InterPro" id="IPR017853">
    <property type="entry name" value="GH"/>
</dbReference>
<dbReference type="EMBL" id="JBHSGU010000009">
    <property type="protein sequence ID" value="MFC4701447.1"/>
    <property type="molecule type" value="Genomic_DNA"/>
</dbReference>
<dbReference type="Gene3D" id="2.60.40.1180">
    <property type="entry name" value="Golgi alpha-mannosidase II"/>
    <property type="match status" value="1"/>
</dbReference>
<dbReference type="Pfam" id="PF00128">
    <property type="entry name" value="Alpha-amylase"/>
    <property type="match status" value="1"/>
</dbReference>
<dbReference type="InterPro" id="IPR006047">
    <property type="entry name" value="GH13_cat_dom"/>
</dbReference>
<reference evidence="4" key="1">
    <citation type="journal article" date="2019" name="Int. J. Syst. Evol. Microbiol.">
        <title>The Global Catalogue of Microorganisms (GCM) 10K type strain sequencing project: providing services to taxonomists for standard genome sequencing and annotation.</title>
        <authorList>
            <consortium name="The Broad Institute Genomics Platform"/>
            <consortium name="The Broad Institute Genome Sequencing Center for Infectious Disease"/>
            <person name="Wu L."/>
            <person name="Ma J."/>
        </authorList>
    </citation>
    <scope>NUCLEOTIDE SEQUENCE [LARGE SCALE GENOMIC DNA]</scope>
    <source>
        <strain evidence="4">KACC 12507</strain>
    </source>
</reference>
<evidence type="ECO:0000256" key="1">
    <source>
        <dbReference type="SAM" id="SignalP"/>
    </source>
</evidence>
<name>A0ABV9LY23_9ALTE</name>
<keyword evidence="1" id="KW-0732">Signal</keyword>
<feature type="domain" description="Glycosyl hydrolase family 13 catalytic" evidence="2">
    <location>
        <begin position="81"/>
        <end position="524"/>
    </location>
</feature>
<dbReference type="SUPFAM" id="SSF51445">
    <property type="entry name" value="(Trans)glycosidases"/>
    <property type="match status" value="1"/>
</dbReference>
<comment type="caution">
    <text evidence="3">The sequence shown here is derived from an EMBL/GenBank/DDBJ whole genome shotgun (WGS) entry which is preliminary data.</text>
</comment>